<comment type="caution">
    <text evidence="2">The sequence shown here is derived from an EMBL/GenBank/DDBJ whole genome shotgun (WGS) entry which is preliminary data.</text>
</comment>
<dbReference type="RefSeq" id="WP_130346427.1">
    <property type="nucleotide sequence ID" value="NZ_SGWQ01000008.1"/>
</dbReference>
<evidence type="ECO:0000256" key="1">
    <source>
        <dbReference type="SAM" id="Phobius"/>
    </source>
</evidence>
<sequence>MPQPPEYVVTVKKWPAYVLGALILLLAALYVFQISMMASGPHALVDATSVALFVVAVAAMMVSLAGFCWMLRWIVVMIQQPPTLNTDGMWLWAYATKERQFVPWTQITAVRIARKGLAKGLFVYVLDAPDSLAGGDPGKARRIARGMRRMLGAPFSYSVKTGHRRVDELDAALRGFTGGRLHLIR</sequence>
<proteinExistence type="predicted"/>
<keyword evidence="3" id="KW-1185">Reference proteome</keyword>
<dbReference type="Proteomes" id="UP000294257">
    <property type="component" value="Unassembled WGS sequence"/>
</dbReference>
<feature type="transmembrane region" description="Helical" evidence="1">
    <location>
        <begin position="14"/>
        <end position="32"/>
    </location>
</feature>
<evidence type="ECO:0000313" key="3">
    <source>
        <dbReference type="Proteomes" id="UP000294257"/>
    </source>
</evidence>
<accession>A0A4Q7KJ20</accession>
<feature type="transmembrane region" description="Helical" evidence="1">
    <location>
        <begin position="44"/>
        <end position="75"/>
    </location>
</feature>
<dbReference type="AlphaFoldDB" id="A0A4Q7KJ20"/>
<keyword evidence="1" id="KW-0812">Transmembrane</keyword>
<keyword evidence="1" id="KW-0472">Membrane</keyword>
<name>A0A4Q7KJ20_9PSEU</name>
<keyword evidence="1" id="KW-1133">Transmembrane helix</keyword>
<organism evidence="2 3">
    <name type="scientific">Herbihabitans rhizosphaerae</name>
    <dbReference type="NCBI Taxonomy" id="1872711"/>
    <lineage>
        <taxon>Bacteria</taxon>
        <taxon>Bacillati</taxon>
        <taxon>Actinomycetota</taxon>
        <taxon>Actinomycetes</taxon>
        <taxon>Pseudonocardiales</taxon>
        <taxon>Pseudonocardiaceae</taxon>
        <taxon>Herbihabitans</taxon>
    </lineage>
</organism>
<dbReference type="EMBL" id="SGWQ01000008">
    <property type="protein sequence ID" value="RZS34948.1"/>
    <property type="molecule type" value="Genomic_DNA"/>
</dbReference>
<gene>
    <name evidence="2" type="ORF">EV193_108298</name>
</gene>
<protein>
    <submittedName>
        <fullName evidence="2">Uncharacterized protein</fullName>
    </submittedName>
</protein>
<evidence type="ECO:0000313" key="2">
    <source>
        <dbReference type="EMBL" id="RZS34948.1"/>
    </source>
</evidence>
<reference evidence="2 3" key="1">
    <citation type="submission" date="2019-02" db="EMBL/GenBank/DDBJ databases">
        <title>Genomic Encyclopedia of Type Strains, Phase IV (KMG-IV): sequencing the most valuable type-strain genomes for metagenomic binning, comparative biology and taxonomic classification.</title>
        <authorList>
            <person name="Goeker M."/>
        </authorList>
    </citation>
    <scope>NUCLEOTIDE SEQUENCE [LARGE SCALE GENOMIC DNA]</scope>
    <source>
        <strain evidence="2 3">DSM 101727</strain>
    </source>
</reference>